<evidence type="ECO:0000256" key="3">
    <source>
        <dbReference type="ARBA" id="ARBA00022737"/>
    </source>
</evidence>
<evidence type="ECO:0000256" key="6">
    <source>
        <dbReference type="ARBA" id="ARBA00023122"/>
    </source>
</evidence>
<keyword evidence="8" id="KW-0997">Cell inner membrane</keyword>
<feature type="domain" description="ABC transporter" evidence="9">
    <location>
        <begin position="2"/>
        <end position="238"/>
    </location>
</feature>
<dbReference type="PROSITE" id="PS51371">
    <property type="entry name" value="CBS"/>
    <property type="match status" value="1"/>
</dbReference>
<evidence type="ECO:0000256" key="5">
    <source>
        <dbReference type="ARBA" id="ARBA00022840"/>
    </source>
</evidence>
<dbReference type="EMBL" id="CP036259">
    <property type="protein sequence ID" value="QDR79277.1"/>
    <property type="molecule type" value="Genomic_DNA"/>
</dbReference>
<keyword evidence="4 8" id="KW-0547">Nucleotide-binding</keyword>
<feature type="domain" description="CBS" evidence="10">
    <location>
        <begin position="322"/>
        <end position="377"/>
    </location>
</feature>
<keyword evidence="6 7" id="KW-0129">CBS domain</keyword>
<dbReference type="Pfam" id="PF00005">
    <property type="entry name" value="ABC_tran"/>
    <property type="match status" value="1"/>
</dbReference>
<evidence type="ECO:0000256" key="4">
    <source>
        <dbReference type="ARBA" id="ARBA00022741"/>
    </source>
</evidence>
<dbReference type="InterPro" id="IPR003593">
    <property type="entry name" value="AAA+_ATPase"/>
</dbReference>
<dbReference type="PROSITE" id="PS50893">
    <property type="entry name" value="ABC_TRANSPORTER_2"/>
    <property type="match status" value="1"/>
</dbReference>
<dbReference type="PANTHER" id="PTHR43117:SF4">
    <property type="entry name" value="OSMOPROTECTANT IMPORT ATP-BINDING PROTEIN OSMV"/>
    <property type="match status" value="1"/>
</dbReference>
<evidence type="ECO:0000259" key="9">
    <source>
        <dbReference type="PROSITE" id="PS50893"/>
    </source>
</evidence>
<proteinExistence type="inferred from homology"/>
<dbReference type="GO" id="GO:0005886">
    <property type="term" value="C:plasma membrane"/>
    <property type="evidence" value="ECO:0007669"/>
    <property type="project" value="UniProtKB-SubCell"/>
</dbReference>
<comment type="catalytic activity">
    <reaction evidence="8">
        <text>a quaternary ammonium(out) + ATP + H2O = a quaternary ammonium(in) + ADP + phosphate + H(+)</text>
        <dbReference type="Rhea" id="RHEA:11036"/>
        <dbReference type="ChEBI" id="CHEBI:15377"/>
        <dbReference type="ChEBI" id="CHEBI:15378"/>
        <dbReference type="ChEBI" id="CHEBI:30616"/>
        <dbReference type="ChEBI" id="CHEBI:35267"/>
        <dbReference type="ChEBI" id="CHEBI:43474"/>
        <dbReference type="ChEBI" id="CHEBI:456216"/>
    </reaction>
</comment>
<dbReference type="Pfam" id="PF00571">
    <property type="entry name" value="CBS"/>
    <property type="match status" value="1"/>
</dbReference>
<dbReference type="NCBIfam" id="TIGR01186">
    <property type="entry name" value="proV"/>
    <property type="match status" value="1"/>
</dbReference>
<dbReference type="KEGG" id="sted:SPTER_05500"/>
<dbReference type="Gene3D" id="3.10.580.10">
    <property type="entry name" value="CBS-domain"/>
    <property type="match status" value="1"/>
</dbReference>
<dbReference type="EC" id="7.6.2.9" evidence="8"/>
<name>A0A517DPP5_9FIRM</name>
<dbReference type="OrthoDB" id="9780431at2"/>
<dbReference type="PROSITE" id="PS00211">
    <property type="entry name" value="ABC_TRANSPORTER_1"/>
    <property type="match status" value="1"/>
</dbReference>
<dbReference type="GO" id="GO:0016887">
    <property type="term" value="F:ATP hydrolysis activity"/>
    <property type="evidence" value="ECO:0007669"/>
    <property type="project" value="UniProtKB-UniRule"/>
</dbReference>
<evidence type="ECO:0000313" key="12">
    <source>
        <dbReference type="Proteomes" id="UP000320776"/>
    </source>
</evidence>
<keyword evidence="11" id="KW-0378">Hydrolase</keyword>
<dbReference type="GO" id="GO:0005524">
    <property type="term" value="F:ATP binding"/>
    <property type="evidence" value="ECO:0007669"/>
    <property type="project" value="UniProtKB-UniRule"/>
</dbReference>
<dbReference type="InterPro" id="IPR005892">
    <property type="entry name" value="Gly-betaine_transp_ATP-bd"/>
</dbReference>
<dbReference type="InterPro" id="IPR017871">
    <property type="entry name" value="ABC_transporter-like_CS"/>
</dbReference>
<dbReference type="Proteomes" id="UP000320776">
    <property type="component" value="Chromosome"/>
</dbReference>
<evidence type="ECO:0000256" key="2">
    <source>
        <dbReference type="ARBA" id="ARBA00022448"/>
    </source>
</evidence>
<keyword evidence="2 8" id="KW-0813">Transport</keyword>
<dbReference type="SUPFAM" id="SSF52540">
    <property type="entry name" value="P-loop containing nucleoside triphosphate hydrolases"/>
    <property type="match status" value="1"/>
</dbReference>
<dbReference type="InterPro" id="IPR003439">
    <property type="entry name" value="ABC_transporter-like_ATP-bd"/>
</dbReference>
<dbReference type="GO" id="GO:0031460">
    <property type="term" value="P:glycine betaine transport"/>
    <property type="evidence" value="ECO:0007669"/>
    <property type="project" value="InterPro"/>
</dbReference>
<organism evidence="11 12">
    <name type="scientific">Sporomusa termitida</name>
    <dbReference type="NCBI Taxonomy" id="2377"/>
    <lineage>
        <taxon>Bacteria</taxon>
        <taxon>Bacillati</taxon>
        <taxon>Bacillota</taxon>
        <taxon>Negativicutes</taxon>
        <taxon>Selenomonadales</taxon>
        <taxon>Sporomusaceae</taxon>
        <taxon>Sporomusa</taxon>
    </lineage>
</organism>
<dbReference type="Gene3D" id="3.40.50.300">
    <property type="entry name" value="P-loop containing nucleotide triphosphate hydrolases"/>
    <property type="match status" value="1"/>
</dbReference>
<evidence type="ECO:0000256" key="7">
    <source>
        <dbReference type="PROSITE-ProRule" id="PRU00703"/>
    </source>
</evidence>
<dbReference type="InterPro" id="IPR046342">
    <property type="entry name" value="CBS_dom_sf"/>
</dbReference>
<keyword evidence="8" id="KW-1003">Cell membrane</keyword>
<dbReference type="RefSeq" id="WP_144348946.1">
    <property type="nucleotide sequence ID" value="NZ_CP036259.1"/>
</dbReference>
<dbReference type="InterPro" id="IPR027417">
    <property type="entry name" value="P-loop_NTPase"/>
</dbReference>
<evidence type="ECO:0000259" key="10">
    <source>
        <dbReference type="PROSITE" id="PS51371"/>
    </source>
</evidence>
<keyword evidence="3" id="KW-0677">Repeat</keyword>
<comment type="subunit">
    <text evidence="8">The complex is probably composed of two ATP-binding proteins, two transmembrane proteins and a solute-binding protein.</text>
</comment>
<dbReference type="AlphaFoldDB" id="A0A517DPP5"/>
<dbReference type="SUPFAM" id="SSF54631">
    <property type="entry name" value="CBS-domain pair"/>
    <property type="match status" value="1"/>
</dbReference>
<evidence type="ECO:0000256" key="8">
    <source>
        <dbReference type="RuleBase" id="RU369116"/>
    </source>
</evidence>
<keyword evidence="5 8" id="KW-0067">ATP-binding</keyword>
<accession>A0A517DPP5</accession>
<evidence type="ECO:0000256" key="1">
    <source>
        <dbReference type="ARBA" id="ARBA00005417"/>
    </source>
</evidence>
<dbReference type="GO" id="GO:0006865">
    <property type="term" value="P:amino acid transport"/>
    <property type="evidence" value="ECO:0007669"/>
    <property type="project" value="UniProtKB-UniRule"/>
</dbReference>
<comment type="subcellular location">
    <subcellularLocation>
        <location evidence="8">Cell inner membrane</location>
        <topology evidence="8">Peripheral membrane protein</topology>
    </subcellularLocation>
</comment>
<gene>
    <name evidence="11" type="primary">osmV</name>
    <name evidence="11" type="ORF">SPTER_05500</name>
</gene>
<reference evidence="11 12" key="1">
    <citation type="submission" date="2019-02" db="EMBL/GenBank/DDBJ databases">
        <title>Closed genome of Sporomusa termitida DSM 4440.</title>
        <authorList>
            <person name="Poehlein A."/>
            <person name="Daniel R."/>
        </authorList>
    </citation>
    <scope>NUCLEOTIDE SEQUENCE [LARGE SCALE GENOMIC DNA]</scope>
    <source>
        <strain evidence="11 12">DSM 4440</strain>
    </source>
</reference>
<protein>
    <recommendedName>
        <fullName evidence="8">Quaternary amine transport ATP-binding protein</fullName>
        <ecNumber evidence="8">7.6.2.9</ecNumber>
    </recommendedName>
</protein>
<dbReference type="FunFam" id="3.40.50.300:FF:000425">
    <property type="entry name" value="Probable ABC transporter, ATP-binding subunit"/>
    <property type="match status" value="1"/>
</dbReference>
<dbReference type="SMART" id="SM00382">
    <property type="entry name" value="AAA"/>
    <property type="match status" value="1"/>
</dbReference>
<dbReference type="PANTHER" id="PTHR43117">
    <property type="entry name" value="OSMOPROTECTANT IMPORT ATP-BINDING PROTEIN OSMV"/>
    <property type="match status" value="1"/>
</dbReference>
<sequence>MIELIEVTKLYNGQAVPAVDNLSLKVGKGETCVFVGPSGCGKSTTLRIINRMIEPSLGTILIDNKDVKASDPDKLRMNIGYVIQQIGLLPHRTVAENIAIVPRLHGWNKQKINQRVDELLNLIGLDPELTRNKYPYQLSGGQMQRVGVARAMAVDPPIMLMDEPFGAVDPLARNHLQDEFLRLQKKMKKTICFVTHDINEAIKMGDKIAIFDQGKLLQHGTPQEILSKPANDFVSDFIGYDRIVKKLSLFQVKELTRYQRCVFRENELPNLGERIKAEDAEAYFLVDADGQAAGFVTREEFVQQVITSGDTQALEKIRQLALSRKNAFVRDTALLRDALSLMLELGTEYLGVWESGELAGLITLGDIRKHSCRKGGE</sequence>
<evidence type="ECO:0000313" key="11">
    <source>
        <dbReference type="EMBL" id="QDR79277.1"/>
    </source>
</evidence>
<keyword evidence="8" id="KW-0472">Membrane</keyword>
<dbReference type="InterPro" id="IPR000644">
    <property type="entry name" value="CBS_dom"/>
</dbReference>
<dbReference type="GO" id="GO:0015418">
    <property type="term" value="F:ABC-type quaternary ammonium compound transporting activity"/>
    <property type="evidence" value="ECO:0007669"/>
    <property type="project" value="UniProtKB-EC"/>
</dbReference>
<keyword evidence="12" id="KW-1185">Reference proteome</keyword>
<comment type="similarity">
    <text evidence="1 8">Belongs to the ABC transporter superfamily.</text>
</comment>